<dbReference type="InterPro" id="IPR052709">
    <property type="entry name" value="Transposase-MT_Hybrid"/>
</dbReference>
<dbReference type="GO" id="GO:0035861">
    <property type="term" value="C:site of double-strand break"/>
    <property type="evidence" value="ECO:0007669"/>
    <property type="project" value="TreeGrafter"/>
</dbReference>
<protein>
    <submittedName>
        <fullName evidence="1">Uncharacterized protein</fullName>
    </submittedName>
</protein>
<dbReference type="GO" id="GO:0031297">
    <property type="term" value="P:replication fork processing"/>
    <property type="evidence" value="ECO:0007669"/>
    <property type="project" value="TreeGrafter"/>
</dbReference>
<dbReference type="GO" id="GO:0044547">
    <property type="term" value="F:DNA topoisomerase binding"/>
    <property type="evidence" value="ECO:0007669"/>
    <property type="project" value="TreeGrafter"/>
</dbReference>
<evidence type="ECO:0000313" key="2">
    <source>
        <dbReference type="Proteomes" id="UP001458880"/>
    </source>
</evidence>
<dbReference type="GO" id="GO:0005634">
    <property type="term" value="C:nucleus"/>
    <property type="evidence" value="ECO:0007669"/>
    <property type="project" value="TreeGrafter"/>
</dbReference>
<dbReference type="GO" id="GO:0000729">
    <property type="term" value="P:DNA double-strand break processing"/>
    <property type="evidence" value="ECO:0007669"/>
    <property type="project" value="TreeGrafter"/>
</dbReference>
<dbReference type="EMBL" id="JASPKY010000105">
    <property type="protein sequence ID" value="KAK9737047.1"/>
    <property type="molecule type" value="Genomic_DNA"/>
</dbReference>
<organism evidence="1 2">
    <name type="scientific">Popillia japonica</name>
    <name type="common">Japanese beetle</name>
    <dbReference type="NCBI Taxonomy" id="7064"/>
    <lineage>
        <taxon>Eukaryota</taxon>
        <taxon>Metazoa</taxon>
        <taxon>Ecdysozoa</taxon>
        <taxon>Arthropoda</taxon>
        <taxon>Hexapoda</taxon>
        <taxon>Insecta</taxon>
        <taxon>Pterygota</taxon>
        <taxon>Neoptera</taxon>
        <taxon>Endopterygota</taxon>
        <taxon>Coleoptera</taxon>
        <taxon>Polyphaga</taxon>
        <taxon>Scarabaeiformia</taxon>
        <taxon>Scarabaeidae</taxon>
        <taxon>Rutelinae</taxon>
        <taxon>Popillia</taxon>
    </lineage>
</organism>
<dbReference type="GO" id="GO:0006303">
    <property type="term" value="P:double-strand break repair via nonhomologous end joining"/>
    <property type="evidence" value="ECO:0007669"/>
    <property type="project" value="TreeGrafter"/>
</dbReference>
<reference evidence="1 2" key="1">
    <citation type="journal article" date="2024" name="BMC Genomics">
        <title>De novo assembly and annotation of Popillia japonica's genome with initial clues to its potential as an invasive pest.</title>
        <authorList>
            <person name="Cucini C."/>
            <person name="Boschi S."/>
            <person name="Funari R."/>
            <person name="Cardaioli E."/>
            <person name="Iannotti N."/>
            <person name="Marturano G."/>
            <person name="Paoli F."/>
            <person name="Bruttini M."/>
            <person name="Carapelli A."/>
            <person name="Frati F."/>
            <person name="Nardi F."/>
        </authorList>
    </citation>
    <scope>NUCLEOTIDE SEQUENCE [LARGE SCALE GENOMIC DNA]</scope>
    <source>
        <strain evidence="1">DMR45628</strain>
    </source>
</reference>
<dbReference type="PANTHER" id="PTHR46060:SF2">
    <property type="entry name" value="HISTONE-LYSINE N-METHYLTRANSFERASE SETMAR"/>
    <property type="match status" value="1"/>
</dbReference>
<dbReference type="AlphaFoldDB" id="A0AAW1LNM2"/>
<dbReference type="PANTHER" id="PTHR46060">
    <property type="entry name" value="MARINER MOS1 TRANSPOSASE-LIKE PROTEIN"/>
    <property type="match status" value="1"/>
</dbReference>
<evidence type="ECO:0000313" key="1">
    <source>
        <dbReference type="EMBL" id="KAK9737047.1"/>
    </source>
</evidence>
<dbReference type="Proteomes" id="UP001458880">
    <property type="component" value="Unassembled WGS sequence"/>
</dbReference>
<dbReference type="GO" id="GO:0000793">
    <property type="term" value="C:condensed chromosome"/>
    <property type="evidence" value="ECO:0007669"/>
    <property type="project" value="TreeGrafter"/>
</dbReference>
<dbReference type="GO" id="GO:0015074">
    <property type="term" value="P:DNA integration"/>
    <property type="evidence" value="ECO:0007669"/>
    <property type="project" value="TreeGrafter"/>
</dbReference>
<dbReference type="GO" id="GO:0003690">
    <property type="term" value="F:double-stranded DNA binding"/>
    <property type="evidence" value="ECO:0007669"/>
    <property type="project" value="TreeGrafter"/>
</dbReference>
<dbReference type="InterPro" id="IPR036397">
    <property type="entry name" value="RNaseH_sf"/>
</dbReference>
<accession>A0AAW1LNM2</accession>
<proteinExistence type="predicted"/>
<dbReference type="GO" id="GO:0042800">
    <property type="term" value="F:histone H3K4 methyltransferase activity"/>
    <property type="evidence" value="ECO:0007669"/>
    <property type="project" value="TreeGrafter"/>
</dbReference>
<gene>
    <name evidence="1" type="ORF">QE152_g11054</name>
</gene>
<dbReference type="GO" id="GO:0003697">
    <property type="term" value="F:single-stranded DNA binding"/>
    <property type="evidence" value="ECO:0007669"/>
    <property type="project" value="TreeGrafter"/>
</dbReference>
<name>A0AAW1LNM2_POPJA</name>
<dbReference type="Gene3D" id="3.30.420.10">
    <property type="entry name" value="Ribonuclease H-like superfamily/Ribonuclease H"/>
    <property type="match status" value="1"/>
</dbReference>
<dbReference type="GO" id="GO:0000014">
    <property type="term" value="F:single-stranded DNA endodeoxyribonuclease activity"/>
    <property type="evidence" value="ECO:0007669"/>
    <property type="project" value="TreeGrafter"/>
</dbReference>
<keyword evidence="2" id="KW-1185">Reference proteome</keyword>
<sequence>MRAQDRRLSIRLIVEKLGVEDTVHTSSVMMAYSRFVSHKVIDEQKAKRMETSGHLIFICDQDPFLLQTIVTGDETWCYQFHPESRRQSMSCRGRAAKVPNAEEDREHYRRLGSLTKTQVLPAYRSYISEIQQNISNNPRDFWSFIHSIKGSSRIPGIVYHADIAYNDAPSCCECV</sequence>
<dbReference type="GO" id="GO:0044774">
    <property type="term" value="P:mitotic DNA integrity checkpoint signaling"/>
    <property type="evidence" value="ECO:0007669"/>
    <property type="project" value="TreeGrafter"/>
</dbReference>
<comment type="caution">
    <text evidence="1">The sequence shown here is derived from an EMBL/GenBank/DDBJ whole genome shotgun (WGS) entry which is preliminary data.</text>
</comment>
<dbReference type="GO" id="GO:0046975">
    <property type="term" value="F:histone H3K36 methyltransferase activity"/>
    <property type="evidence" value="ECO:0007669"/>
    <property type="project" value="TreeGrafter"/>
</dbReference>